<feature type="non-terminal residue" evidence="2">
    <location>
        <position position="132"/>
    </location>
</feature>
<dbReference type="EMBL" id="MBFS01000282">
    <property type="protein sequence ID" value="PVV03062.1"/>
    <property type="molecule type" value="Genomic_DNA"/>
</dbReference>
<accession>A0A2T9ZEQ6</accession>
<organism evidence="2 3">
    <name type="scientific">Smittium megazygosporum</name>
    <dbReference type="NCBI Taxonomy" id="133381"/>
    <lineage>
        <taxon>Eukaryota</taxon>
        <taxon>Fungi</taxon>
        <taxon>Fungi incertae sedis</taxon>
        <taxon>Zoopagomycota</taxon>
        <taxon>Kickxellomycotina</taxon>
        <taxon>Harpellomycetes</taxon>
        <taxon>Harpellales</taxon>
        <taxon>Legeriomycetaceae</taxon>
        <taxon>Smittium</taxon>
    </lineage>
</organism>
<keyword evidence="1" id="KW-1133">Transmembrane helix</keyword>
<sequence>MAWYSLSSIYSYLTSSKNPVVKILNSLGVPLLAENWPTVAFSFFFFYIYAISVVYIISWVSSIKQHKLYIINPDTASLNQINSDGSGSPILPLNKKPDIQPYFTSKMIKQKLMIFHRLHKLEDYMVMQPFSR</sequence>
<reference evidence="2 3" key="1">
    <citation type="journal article" date="2018" name="MBio">
        <title>Comparative Genomics Reveals the Core Gene Toolbox for the Fungus-Insect Symbiosis.</title>
        <authorList>
            <person name="Wang Y."/>
            <person name="Stata M."/>
            <person name="Wang W."/>
            <person name="Stajich J.E."/>
            <person name="White M.M."/>
            <person name="Moncalvo J.M."/>
        </authorList>
    </citation>
    <scope>NUCLEOTIDE SEQUENCE [LARGE SCALE GENOMIC DNA]</scope>
    <source>
        <strain evidence="2 3">SC-DP-2</strain>
    </source>
</reference>
<comment type="caution">
    <text evidence="2">The sequence shown here is derived from an EMBL/GenBank/DDBJ whole genome shotgun (WGS) entry which is preliminary data.</text>
</comment>
<keyword evidence="1" id="KW-0472">Membrane</keyword>
<proteinExistence type="predicted"/>
<gene>
    <name evidence="2" type="ORF">BB560_002466</name>
</gene>
<keyword evidence="3" id="KW-1185">Reference proteome</keyword>
<evidence type="ECO:0000256" key="1">
    <source>
        <dbReference type="SAM" id="Phobius"/>
    </source>
</evidence>
<dbReference type="AlphaFoldDB" id="A0A2T9ZEQ6"/>
<evidence type="ECO:0008006" key="4">
    <source>
        <dbReference type="Google" id="ProtNLM"/>
    </source>
</evidence>
<evidence type="ECO:0000313" key="3">
    <source>
        <dbReference type="Proteomes" id="UP000245609"/>
    </source>
</evidence>
<keyword evidence="1" id="KW-0812">Transmembrane</keyword>
<feature type="transmembrane region" description="Helical" evidence="1">
    <location>
        <begin position="39"/>
        <end position="60"/>
    </location>
</feature>
<name>A0A2T9ZEQ6_9FUNG</name>
<protein>
    <recommendedName>
        <fullName evidence="4">PIG-P domain-containing protein</fullName>
    </recommendedName>
</protein>
<evidence type="ECO:0000313" key="2">
    <source>
        <dbReference type="EMBL" id="PVV03062.1"/>
    </source>
</evidence>
<dbReference type="Proteomes" id="UP000245609">
    <property type="component" value="Unassembled WGS sequence"/>
</dbReference>